<proteinExistence type="predicted"/>
<reference evidence="2 3" key="1">
    <citation type="submission" date="2024-11" db="EMBL/GenBank/DDBJ databases">
        <title>A near-complete genome assembly of Cinchona calisaya.</title>
        <authorList>
            <person name="Lian D.C."/>
            <person name="Zhao X.W."/>
            <person name="Wei L."/>
        </authorList>
    </citation>
    <scope>NUCLEOTIDE SEQUENCE [LARGE SCALE GENOMIC DNA]</scope>
    <source>
        <tissue evidence="2">Nenye</tissue>
    </source>
</reference>
<name>A0ABD2YJ74_9GENT</name>
<dbReference type="InterPro" id="IPR005174">
    <property type="entry name" value="KIB1-4_b-propeller"/>
</dbReference>
<dbReference type="PANTHER" id="PTHR44259">
    <property type="entry name" value="OS07G0183000 PROTEIN-RELATED"/>
    <property type="match status" value="1"/>
</dbReference>
<dbReference type="AlphaFoldDB" id="A0ABD2YJ74"/>
<gene>
    <name evidence="2" type="ORF">ACH5RR_032829</name>
</gene>
<accession>A0ABD2YJ74</accession>
<dbReference type="PANTHER" id="PTHR44259:SF15">
    <property type="entry name" value="F-BOX PROTEIN KIB2-RELATED"/>
    <property type="match status" value="1"/>
</dbReference>
<keyword evidence="3" id="KW-1185">Reference proteome</keyword>
<dbReference type="InterPro" id="IPR001810">
    <property type="entry name" value="F-box_dom"/>
</dbReference>
<feature type="domain" description="F-box" evidence="1">
    <location>
        <begin position="14"/>
        <end position="54"/>
    </location>
</feature>
<dbReference type="InterPro" id="IPR050942">
    <property type="entry name" value="F-box_BR-signaling"/>
</dbReference>
<dbReference type="Pfam" id="PF00646">
    <property type="entry name" value="F-box"/>
    <property type="match status" value="1"/>
</dbReference>
<sequence length="401" mass="46062">MDNKKSSRPNWSELNQDLLELIVDKLSYVDILRFKAVCTSWLAATERFSPGPLLILPSNQETDHREEHVRLGAFSVKDKTIHDLNLVVEKHEDLLLAYEGFRVLGSSHGWLVAENSSGLYLLNIFSRTCKILPGKATIPAPQSFGPKFSLFHSPTIIRKAILTSNPSLDDDYKVIIIYGLCENLAFCGFGDDEWKGFSDCEGYYDIVWYNMLLYTLRGGVNIEVWDFSDSCFPTKKMCIQCSYSPNVCFQRDVYSTQWYLVPSLGEILFIVRYIGEFVNNKGELLCEGDLTDEICPYKTFKFQVYKVDMIERKLEQVKSLKDRVMFVGGNHGISVSAKDYQELEANSIYFTDDYLDRLHEDYSYGGHDFGLFRLKDENIGSIFELDISGRFEVAPFWVFPN</sequence>
<dbReference type="Proteomes" id="UP001630127">
    <property type="component" value="Unassembled WGS sequence"/>
</dbReference>
<evidence type="ECO:0000313" key="3">
    <source>
        <dbReference type="Proteomes" id="UP001630127"/>
    </source>
</evidence>
<dbReference type="SUPFAM" id="SSF81383">
    <property type="entry name" value="F-box domain"/>
    <property type="match status" value="1"/>
</dbReference>
<organism evidence="2 3">
    <name type="scientific">Cinchona calisaya</name>
    <dbReference type="NCBI Taxonomy" id="153742"/>
    <lineage>
        <taxon>Eukaryota</taxon>
        <taxon>Viridiplantae</taxon>
        <taxon>Streptophyta</taxon>
        <taxon>Embryophyta</taxon>
        <taxon>Tracheophyta</taxon>
        <taxon>Spermatophyta</taxon>
        <taxon>Magnoliopsida</taxon>
        <taxon>eudicotyledons</taxon>
        <taxon>Gunneridae</taxon>
        <taxon>Pentapetalae</taxon>
        <taxon>asterids</taxon>
        <taxon>lamiids</taxon>
        <taxon>Gentianales</taxon>
        <taxon>Rubiaceae</taxon>
        <taxon>Cinchonoideae</taxon>
        <taxon>Cinchoneae</taxon>
        <taxon>Cinchona</taxon>
    </lineage>
</organism>
<evidence type="ECO:0000259" key="1">
    <source>
        <dbReference type="SMART" id="SM00256"/>
    </source>
</evidence>
<dbReference type="InterPro" id="IPR036047">
    <property type="entry name" value="F-box-like_dom_sf"/>
</dbReference>
<dbReference type="SMART" id="SM00256">
    <property type="entry name" value="FBOX"/>
    <property type="match status" value="1"/>
</dbReference>
<dbReference type="EMBL" id="JBJUIK010000013">
    <property type="protein sequence ID" value="KAL3507447.1"/>
    <property type="molecule type" value="Genomic_DNA"/>
</dbReference>
<dbReference type="Pfam" id="PF03478">
    <property type="entry name" value="Beta-prop_KIB1-4"/>
    <property type="match status" value="1"/>
</dbReference>
<comment type="caution">
    <text evidence="2">The sequence shown here is derived from an EMBL/GenBank/DDBJ whole genome shotgun (WGS) entry which is preliminary data.</text>
</comment>
<dbReference type="Gene3D" id="1.20.1280.50">
    <property type="match status" value="1"/>
</dbReference>
<evidence type="ECO:0000313" key="2">
    <source>
        <dbReference type="EMBL" id="KAL3507447.1"/>
    </source>
</evidence>
<protein>
    <recommendedName>
        <fullName evidence="1">F-box domain-containing protein</fullName>
    </recommendedName>
</protein>